<evidence type="ECO:0000313" key="7">
    <source>
        <dbReference type="EMBL" id="KAH9306457.1"/>
    </source>
</evidence>
<protein>
    <recommendedName>
        <fullName evidence="6">VPS37 C-terminal domain-containing protein</fullName>
    </recommendedName>
</protein>
<dbReference type="AlphaFoldDB" id="A0AA38KWX0"/>
<keyword evidence="4" id="KW-0967">Endosome</keyword>
<dbReference type="GO" id="GO:0006612">
    <property type="term" value="P:protein targeting to membrane"/>
    <property type="evidence" value="ECO:0007669"/>
    <property type="project" value="TreeGrafter"/>
</dbReference>
<reference evidence="7 8" key="1">
    <citation type="journal article" date="2021" name="Nat. Plants">
        <title>The Taxus genome provides insights into paclitaxel biosynthesis.</title>
        <authorList>
            <person name="Xiong X."/>
            <person name="Gou J."/>
            <person name="Liao Q."/>
            <person name="Li Y."/>
            <person name="Zhou Q."/>
            <person name="Bi G."/>
            <person name="Li C."/>
            <person name="Du R."/>
            <person name="Wang X."/>
            <person name="Sun T."/>
            <person name="Guo L."/>
            <person name="Liang H."/>
            <person name="Lu P."/>
            <person name="Wu Y."/>
            <person name="Zhang Z."/>
            <person name="Ro D.K."/>
            <person name="Shang Y."/>
            <person name="Huang S."/>
            <person name="Yan J."/>
        </authorList>
    </citation>
    <scope>NUCLEOTIDE SEQUENCE [LARGE SCALE GENOMIC DNA]</scope>
    <source>
        <strain evidence="7">Ta-2019</strain>
    </source>
</reference>
<evidence type="ECO:0000256" key="1">
    <source>
        <dbReference type="ARBA" id="ARBA00004177"/>
    </source>
</evidence>
<dbReference type="Pfam" id="PF07200">
    <property type="entry name" value="Mod_r"/>
    <property type="match status" value="1"/>
</dbReference>
<dbReference type="GO" id="GO:0006623">
    <property type="term" value="P:protein targeting to vacuole"/>
    <property type="evidence" value="ECO:0007669"/>
    <property type="project" value="TreeGrafter"/>
</dbReference>
<dbReference type="InterPro" id="IPR009851">
    <property type="entry name" value="Mod_r"/>
</dbReference>
<organism evidence="7 8">
    <name type="scientific">Taxus chinensis</name>
    <name type="common">Chinese yew</name>
    <name type="synonym">Taxus wallichiana var. chinensis</name>
    <dbReference type="NCBI Taxonomy" id="29808"/>
    <lineage>
        <taxon>Eukaryota</taxon>
        <taxon>Viridiplantae</taxon>
        <taxon>Streptophyta</taxon>
        <taxon>Embryophyta</taxon>
        <taxon>Tracheophyta</taxon>
        <taxon>Spermatophyta</taxon>
        <taxon>Pinopsida</taxon>
        <taxon>Pinidae</taxon>
        <taxon>Conifers II</taxon>
        <taxon>Cupressales</taxon>
        <taxon>Taxaceae</taxon>
        <taxon>Taxus</taxon>
    </lineage>
</organism>
<name>A0AA38KWX0_TAXCH</name>
<keyword evidence="3" id="KW-0813">Transport</keyword>
<evidence type="ECO:0000256" key="3">
    <source>
        <dbReference type="ARBA" id="ARBA00022448"/>
    </source>
</evidence>
<comment type="caution">
    <text evidence="7">The sequence shown here is derived from an EMBL/GenBank/DDBJ whole genome shotgun (WGS) entry which is preliminary data.</text>
</comment>
<keyword evidence="5" id="KW-0653">Protein transport</keyword>
<feature type="domain" description="VPS37 C-terminal" evidence="6">
    <location>
        <begin position="2"/>
        <end position="122"/>
    </location>
</feature>
<dbReference type="GO" id="GO:0043162">
    <property type="term" value="P:ubiquitin-dependent protein catabolic process via the multivesicular body sorting pathway"/>
    <property type="evidence" value="ECO:0007669"/>
    <property type="project" value="TreeGrafter"/>
</dbReference>
<evidence type="ECO:0000259" key="6">
    <source>
        <dbReference type="Pfam" id="PF07200"/>
    </source>
</evidence>
<sequence>EKAYREFLHSIEQVRQQDALREEIQNVNAHIVCRIREKETHILDLKKQCSDIKSIDLPAAQEKIDELKKRVEECNGFHESGVENAAGNELENLNARLLAGELELSDFIQKYKEHGIIYYRRTLLHKFRAPNSQRFFMAILRVFKLFSFYNKEHVNPCKLFDAAANLRDSSYTKYPLALISLSYLVILIFVSPTCGIHSPGCAETRSDWLHELVYIDFFSTSINSPSARIHISVSFQRILVDMEAFHRSPGSAILPLESHRLFTVYVEVNKNRDGGRFPTYFFEQVASQSITKVLSPSKLMSRRVGRCVAFGFGLGGSVLYVGHRCSPQ</sequence>
<dbReference type="Proteomes" id="UP000824469">
    <property type="component" value="Unassembled WGS sequence"/>
</dbReference>
<feature type="non-terminal residue" evidence="7">
    <location>
        <position position="1"/>
    </location>
</feature>
<gene>
    <name evidence="7" type="ORF">KI387_010861</name>
</gene>
<evidence type="ECO:0000313" key="8">
    <source>
        <dbReference type="Proteomes" id="UP000824469"/>
    </source>
</evidence>
<evidence type="ECO:0000256" key="5">
    <source>
        <dbReference type="ARBA" id="ARBA00022927"/>
    </source>
</evidence>
<accession>A0AA38KWX0</accession>
<evidence type="ECO:0000256" key="4">
    <source>
        <dbReference type="ARBA" id="ARBA00022753"/>
    </source>
</evidence>
<dbReference type="GO" id="GO:0000813">
    <property type="term" value="C:ESCRT I complex"/>
    <property type="evidence" value="ECO:0007669"/>
    <property type="project" value="TreeGrafter"/>
</dbReference>
<feature type="non-terminal residue" evidence="7">
    <location>
        <position position="328"/>
    </location>
</feature>
<dbReference type="PANTHER" id="PTHR13678:SF2">
    <property type="entry name" value="VACUOLAR PROTEIN SORTING-ASSOCIATED PROTEIN 37A"/>
    <property type="match status" value="1"/>
</dbReference>
<evidence type="ECO:0000256" key="2">
    <source>
        <dbReference type="ARBA" id="ARBA00007617"/>
    </source>
</evidence>
<dbReference type="EMBL" id="JAHRHJ020000008">
    <property type="protein sequence ID" value="KAH9306457.1"/>
    <property type="molecule type" value="Genomic_DNA"/>
</dbReference>
<comment type="similarity">
    <text evidence="2">Belongs to the VPS37 family.</text>
</comment>
<proteinExistence type="inferred from homology"/>
<comment type="subcellular location">
    <subcellularLocation>
        <location evidence="1">Endosome</location>
    </subcellularLocation>
</comment>
<dbReference type="PANTHER" id="PTHR13678">
    <property type="entry name" value="VACUOLAR PROTEIN SORTING-ASSOCIATED PROTEIN 37"/>
    <property type="match status" value="1"/>
</dbReference>
<keyword evidence="8" id="KW-1185">Reference proteome</keyword>